<dbReference type="RefSeq" id="WP_117920415.1">
    <property type="nucleotide sequence ID" value="NZ_QRUL01000036.1"/>
</dbReference>
<dbReference type="PANTHER" id="PTHR33678:SF1">
    <property type="entry name" value="BLL1576 PROTEIN"/>
    <property type="match status" value="1"/>
</dbReference>
<name>A0A413ZXM5_9FIRM</name>
<feature type="domain" description="Transposase IS66 C-terminal" evidence="5">
    <location>
        <begin position="487"/>
        <end position="526"/>
    </location>
</feature>
<dbReference type="Pfam" id="PF13007">
    <property type="entry name" value="LZ_Tnp_IS66"/>
    <property type="match status" value="1"/>
</dbReference>
<evidence type="ECO:0000259" key="4">
    <source>
        <dbReference type="Pfam" id="PF13007"/>
    </source>
</evidence>
<feature type="domain" description="Transposase IS66 zinc-finger binding" evidence="3">
    <location>
        <begin position="126"/>
        <end position="170"/>
    </location>
</feature>
<dbReference type="EMBL" id="QSHU01000028">
    <property type="protein sequence ID" value="RHC35499.1"/>
    <property type="molecule type" value="Genomic_DNA"/>
</dbReference>
<evidence type="ECO:0000313" key="7">
    <source>
        <dbReference type="Proteomes" id="UP000286104"/>
    </source>
</evidence>
<evidence type="ECO:0000256" key="1">
    <source>
        <dbReference type="SAM" id="Coils"/>
    </source>
</evidence>
<dbReference type="AlphaFoldDB" id="A0A413ZXM5"/>
<evidence type="ECO:0000259" key="5">
    <source>
        <dbReference type="Pfam" id="PF13817"/>
    </source>
</evidence>
<organism evidence="6 7">
    <name type="scientific">Agathobacter rectalis</name>
    <dbReference type="NCBI Taxonomy" id="39491"/>
    <lineage>
        <taxon>Bacteria</taxon>
        <taxon>Bacillati</taxon>
        <taxon>Bacillota</taxon>
        <taxon>Clostridia</taxon>
        <taxon>Lachnospirales</taxon>
        <taxon>Lachnospiraceae</taxon>
        <taxon>Agathobacter</taxon>
    </lineage>
</organism>
<dbReference type="InterPro" id="IPR024463">
    <property type="entry name" value="Transposase_TnpC_homeodom"/>
</dbReference>
<comment type="caution">
    <text evidence="6">The sequence shown here is derived from an EMBL/GenBank/DDBJ whole genome shotgun (WGS) entry which is preliminary data.</text>
</comment>
<keyword evidence="1" id="KW-0175">Coiled coil</keyword>
<dbReference type="InterPro" id="IPR024474">
    <property type="entry name" value="Znf_dom_IS66"/>
</dbReference>
<reference evidence="6 7" key="1">
    <citation type="submission" date="2018-08" db="EMBL/GenBank/DDBJ databases">
        <title>A genome reference for cultivated species of the human gut microbiota.</title>
        <authorList>
            <person name="Zou Y."/>
            <person name="Xue W."/>
            <person name="Luo G."/>
        </authorList>
    </citation>
    <scope>NUCLEOTIDE SEQUENCE [LARGE SCALE GENOMIC DNA]</scope>
    <source>
        <strain evidence="6 7">AM36-3AA</strain>
    </source>
</reference>
<gene>
    <name evidence="6" type="ORF">DW848_14755</name>
</gene>
<dbReference type="InterPro" id="IPR004291">
    <property type="entry name" value="Transposase_IS66_central"/>
</dbReference>
<evidence type="ECO:0000259" key="3">
    <source>
        <dbReference type="Pfam" id="PF13005"/>
    </source>
</evidence>
<evidence type="ECO:0000313" key="6">
    <source>
        <dbReference type="EMBL" id="RHC35499.1"/>
    </source>
</evidence>
<protein>
    <submittedName>
        <fullName evidence="6">IS66 family transposase</fullName>
    </submittedName>
</protein>
<dbReference type="InterPro" id="IPR039552">
    <property type="entry name" value="IS66_C"/>
</dbReference>
<dbReference type="Pfam" id="PF13005">
    <property type="entry name" value="zf-IS66"/>
    <property type="match status" value="1"/>
</dbReference>
<evidence type="ECO:0000259" key="2">
    <source>
        <dbReference type="Pfam" id="PF03050"/>
    </source>
</evidence>
<dbReference type="PANTHER" id="PTHR33678">
    <property type="entry name" value="BLL1576 PROTEIN"/>
    <property type="match status" value="1"/>
</dbReference>
<dbReference type="Proteomes" id="UP000286104">
    <property type="component" value="Unassembled WGS sequence"/>
</dbReference>
<dbReference type="Pfam" id="PF13817">
    <property type="entry name" value="DDE_Tnp_IS66_C"/>
    <property type="match status" value="1"/>
</dbReference>
<proteinExistence type="predicted"/>
<feature type="domain" description="Transposase IS66 central" evidence="2">
    <location>
        <begin position="195"/>
        <end position="480"/>
    </location>
</feature>
<sequence>MAVSAKDSKLLEQKDLISQLNTTIAAQTELIQSLKKDHEADREQIQNLLAQIDYLTKKLFGTSSEKMKDVEGQLNLFDEAEQEADVDLKAPAIKVPEHTRKKKRTLEELFKGVPSRDEIISLPENERVCDECGAALEPIGKEFVRHEFRFTHAKGEVVNIYRETYKCPECSTADAMEENIKFVKAAVPEALIPNSYASGSAVAWVMYQKFANAMPLYRQEQDWHQLGVDFTRATLANWIIYCADNYFKPMYDYLHRQLLQRKYLMADETRIQVLKEPERNPETDSFMWLFRSGEDGLPPIVLYHYTETRARYNAVDFLDGFSDGYLETDGYQGYNNLPGIRRCSCWAHARRYFIDAVPKGKQYDYSNPAVQGVQFCSKLFEYERRSQNKKHTFEQRKAYRLEKEKPILDAFWNWLDEQKPRKGSRFETAVKYAQNRKDTLMTYLEDGHCSFSNNLSENAIRPFTVGRKNWLFSATPKGATASALVYTMVEMAKANELNIYKYLKYLLEHRPSEAMSDEQLETLTPWSEEVQNVCKN</sequence>
<accession>A0A413ZXM5</accession>
<feature type="domain" description="Transposase TnpC homeodomain" evidence="4">
    <location>
        <begin position="48"/>
        <end position="104"/>
    </location>
</feature>
<dbReference type="NCBIfam" id="NF033517">
    <property type="entry name" value="transpos_IS66"/>
    <property type="match status" value="1"/>
</dbReference>
<dbReference type="InterPro" id="IPR052344">
    <property type="entry name" value="Transposase-related"/>
</dbReference>
<dbReference type="Pfam" id="PF03050">
    <property type="entry name" value="DDE_Tnp_IS66"/>
    <property type="match status" value="1"/>
</dbReference>
<feature type="coiled-coil region" evidence="1">
    <location>
        <begin position="17"/>
        <end position="51"/>
    </location>
</feature>